<name>A0A5J5KXX2_9MICC</name>
<evidence type="ECO:0000313" key="2">
    <source>
        <dbReference type="EMBL" id="KAA9394523.1"/>
    </source>
</evidence>
<proteinExistence type="predicted"/>
<dbReference type="Proteomes" id="UP000325957">
    <property type="component" value="Unassembled WGS sequence"/>
</dbReference>
<dbReference type="Gene3D" id="1.10.10.2840">
    <property type="entry name" value="PucR C-terminal helix-turn-helix domain"/>
    <property type="match status" value="1"/>
</dbReference>
<organism evidence="2 3">
    <name type="scientific">Kocuria coralli</name>
    <dbReference type="NCBI Taxonomy" id="1461025"/>
    <lineage>
        <taxon>Bacteria</taxon>
        <taxon>Bacillati</taxon>
        <taxon>Actinomycetota</taxon>
        <taxon>Actinomycetes</taxon>
        <taxon>Micrococcales</taxon>
        <taxon>Micrococcaceae</taxon>
        <taxon>Kocuria</taxon>
    </lineage>
</organism>
<dbReference type="OrthoDB" id="8026818at2"/>
<dbReference type="InterPro" id="IPR051448">
    <property type="entry name" value="CdaR-like_regulators"/>
</dbReference>
<gene>
    <name evidence="2" type="ORF">FCK90_06810</name>
</gene>
<reference evidence="2 3" key="1">
    <citation type="submission" date="2019-05" db="EMBL/GenBank/DDBJ databases">
        <title>Kocuria coralli sp. nov., a novel actinobacterium isolated from coral reef seawater.</title>
        <authorList>
            <person name="Li J."/>
        </authorList>
    </citation>
    <scope>NUCLEOTIDE SEQUENCE [LARGE SCALE GENOMIC DNA]</scope>
    <source>
        <strain evidence="2 3">SCSIO 13007</strain>
    </source>
</reference>
<dbReference type="PANTHER" id="PTHR33744">
    <property type="entry name" value="CARBOHYDRATE DIACID REGULATOR"/>
    <property type="match status" value="1"/>
</dbReference>
<dbReference type="EMBL" id="SZWF01000006">
    <property type="protein sequence ID" value="KAA9394523.1"/>
    <property type="molecule type" value="Genomic_DNA"/>
</dbReference>
<dbReference type="AlphaFoldDB" id="A0A5J5KXX2"/>
<feature type="domain" description="PucR C-terminal helix-turn-helix" evidence="1">
    <location>
        <begin position="316"/>
        <end position="374"/>
    </location>
</feature>
<evidence type="ECO:0000313" key="3">
    <source>
        <dbReference type="Proteomes" id="UP000325957"/>
    </source>
</evidence>
<comment type="caution">
    <text evidence="2">The sequence shown here is derived from an EMBL/GenBank/DDBJ whole genome shotgun (WGS) entry which is preliminary data.</text>
</comment>
<keyword evidence="3" id="KW-1185">Reference proteome</keyword>
<protein>
    <submittedName>
        <fullName evidence="2">PucR family transcriptional regulator</fullName>
    </submittedName>
</protein>
<dbReference type="Pfam" id="PF13556">
    <property type="entry name" value="HTH_30"/>
    <property type="match status" value="1"/>
</dbReference>
<sequence length="387" mass="42290">MSTEDAPGIASVEGLQRALGLQMELTAIVTRGGGVQRLLTGWQHQTGEAVAVFDRLGRPLGRSTAFLPETLTAVGEALAESRPRLGRSIHLHPGTEALAGQAVEIVSFAGNDTVRGYLARVASGEESASLTVDSLCSLLALEYERHWLLDEPARRKRAEQLGRVLELGDDGGALALIRGLGINVDEVRGLAIEARHETHAEVLVDDLAAILNTTLIRHRGRIVECLVFSDPRQTLLDYQLDVPMGTGTPVHPRHAARSMRQAALALGTSQRIGVPIEYQDGATHEFLSRVASPDYLEAFVEAVLSPIEHARNGDVLLRTLFTWLIERRSVEATATRMRVHRHTIRNRIQRIAQLTGHDLEGIEAQTELWLALKARGFQEIESASPNG</sequence>
<evidence type="ECO:0000259" key="1">
    <source>
        <dbReference type="Pfam" id="PF13556"/>
    </source>
</evidence>
<accession>A0A5J5KXX2</accession>
<dbReference type="InterPro" id="IPR042070">
    <property type="entry name" value="PucR_C-HTH_sf"/>
</dbReference>
<dbReference type="PANTHER" id="PTHR33744:SF7">
    <property type="entry name" value="PUCR FAMILY TRANSCRIPTIONAL REGULATOR"/>
    <property type="match status" value="1"/>
</dbReference>
<dbReference type="InterPro" id="IPR025736">
    <property type="entry name" value="PucR_C-HTH_dom"/>
</dbReference>
<dbReference type="RefSeq" id="WP_158033546.1">
    <property type="nucleotide sequence ID" value="NZ_ML708615.1"/>
</dbReference>